<dbReference type="Gene3D" id="1.10.940.10">
    <property type="entry name" value="NusB-like"/>
    <property type="match status" value="1"/>
</dbReference>
<dbReference type="GO" id="GO:0006353">
    <property type="term" value="P:DNA-templated transcription termination"/>
    <property type="evidence" value="ECO:0007669"/>
    <property type="project" value="UniProtKB-UniRule"/>
</dbReference>
<dbReference type="GO" id="GO:0031564">
    <property type="term" value="P:transcription antitermination"/>
    <property type="evidence" value="ECO:0007669"/>
    <property type="project" value="UniProtKB-KW"/>
</dbReference>
<dbReference type="NCBIfam" id="TIGR01951">
    <property type="entry name" value="nusB"/>
    <property type="match status" value="1"/>
</dbReference>
<organism evidence="8 9">
    <name type="scientific">Candidatus Limivivens intestinipullorum</name>
    <dbReference type="NCBI Taxonomy" id="2840858"/>
    <lineage>
        <taxon>Bacteria</taxon>
        <taxon>Bacillati</taxon>
        <taxon>Bacillota</taxon>
        <taxon>Clostridia</taxon>
        <taxon>Lachnospirales</taxon>
        <taxon>Lachnospiraceae</taxon>
        <taxon>Lachnospiraceae incertae sedis</taxon>
        <taxon>Candidatus Limivivens</taxon>
    </lineage>
</organism>
<evidence type="ECO:0000256" key="6">
    <source>
        <dbReference type="HAMAP-Rule" id="MF_00073"/>
    </source>
</evidence>
<proteinExistence type="inferred from homology"/>
<keyword evidence="5 6" id="KW-0804">Transcription</keyword>
<reference evidence="8" key="2">
    <citation type="journal article" date="2021" name="PeerJ">
        <title>Extensive microbial diversity within the chicken gut microbiome revealed by metagenomics and culture.</title>
        <authorList>
            <person name="Gilroy R."/>
            <person name="Ravi A."/>
            <person name="Getino M."/>
            <person name="Pursley I."/>
            <person name="Horton D.L."/>
            <person name="Alikhan N.F."/>
            <person name="Baker D."/>
            <person name="Gharbi K."/>
            <person name="Hall N."/>
            <person name="Watson M."/>
            <person name="Adriaenssens E.M."/>
            <person name="Foster-Nyarko E."/>
            <person name="Jarju S."/>
            <person name="Secka A."/>
            <person name="Antonio M."/>
            <person name="Oren A."/>
            <person name="Chaudhuri R.R."/>
            <person name="La Ragione R."/>
            <person name="Hildebrand F."/>
            <person name="Pallen M.J."/>
        </authorList>
    </citation>
    <scope>NUCLEOTIDE SEQUENCE</scope>
    <source>
        <strain evidence="8">CHK190-19873</strain>
    </source>
</reference>
<dbReference type="InterPro" id="IPR035926">
    <property type="entry name" value="NusB-like_sf"/>
</dbReference>
<dbReference type="PANTHER" id="PTHR11078">
    <property type="entry name" value="N UTILIZATION SUBSTANCE PROTEIN B-RELATED"/>
    <property type="match status" value="1"/>
</dbReference>
<dbReference type="SUPFAM" id="SSF48013">
    <property type="entry name" value="NusB-like"/>
    <property type="match status" value="1"/>
</dbReference>
<keyword evidence="4 6" id="KW-0805">Transcription regulation</keyword>
<sequence>MTRRELREHIFRLLFLAEFYEGQELHEQTELYLDKLKTAQEKDLVYLREKTDRIEERLKDIDALLDGVSKGWSTGRMGKADLSILRLAVYEMKYDDDIPTGVAINEAVELAKLYGGEDSASFINGVLGKLA</sequence>
<name>A0A9D1ERC8_9FIRM</name>
<dbReference type="GO" id="GO:0003723">
    <property type="term" value="F:RNA binding"/>
    <property type="evidence" value="ECO:0007669"/>
    <property type="project" value="UniProtKB-UniRule"/>
</dbReference>
<evidence type="ECO:0000256" key="1">
    <source>
        <dbReference type="ARBA" id="ARBA00005952"/>
    </source>
</evidence>
<evidence type="ECO:0000259" key="7">
    <source>
        <dbReference type="Pfam" id="PF01029"/>
    </source>
</evidence>
<dbReference type="InterPro" id="IPR011605">
    <property type="entry name" value="NusB_fam"/>
</dbReference>
<evidence type="ECO:0000256" key="5">
    <source>
        <dbReference type="ARBA" id="ARBA00023163"/>
    </source>
</evidence>
<accession>A0A9D1ERC8</accession>
<evidence type="ECO:0000256" key="4">
    <source>
        <dbReference type="ARBA" id="ARBA00023015"/>
    </source>
</evidence>
<reference evidence="8" key="1">
    <citation type="submission" date="2020-10" db="EMBL/GenBank/DDBJ databases">
        <authorList>
            <person name="Gilroy R."/>
        </authorList>
    </citation>
    <scope>NUCLEOTIDE SEQUENCE</scope>
    <source>
        <strain evidence="8">CHK190-19873</strain>
    </source>
</reference>
<dbReference type="InterPro" id="IPR006027">
    <property type="entry name" value="NusB_RsmB_TIM44"/>
</dbReference>
<dbReference type="PANTHER" id="PTHR11078:SF3">
    <property type="entry name" value="ANTITERMINATION NUSB DOMAIN-CONTAINING PROTEIN"/>
    <property type="match status" value="1"/>
</dbReference>
<evidence type="ECO:0000256" key="2">
    <source>
        <dbReference type="ARBA" id="ARBA00022814"/>
    </source>
</evidence>
<dbReference type="AlphaFoldDB" id="A0A9D1ERC8"/>
<dbReference type="GO" id="GO:0005829">
    <property type="term" value="C:cytosol"/>
    <property type="evidence" value="ECO:0007669"/>
    <property type="project" value="TreeGrafter"/>
</dbReference>
<dbReference type="HAMAP" id="MF_00073">
    <property type="entry name" value="NusB"/>
    <property type="match status" value="1"/>
</dbReference>
<protein>
    <recommendedName>
        <fullName evidence="6">Transcription antitermination protein NusB</fullName>
    </recommendedName>
    <alternativeName>
        <fullName evidence="6">Antitermination factor NusB</fullName>
    </alternativeName>
</protein>
<keyword evidence="3 6" id="KW-0694">RNA-binding</keyword>
<feature type="domain" description="NusB/RsmB/TIM44" evidence="7">
    <location>
        <begin position="5"/>
        <end position="130"/>
    </location>
</feature>
<evidence type="ECO:0000256" key="3">
    <source>
        <dbReference type="ARBA" id="ARBA00022884"/>
    </source>
</evidence>
<evidence type="ECO:0000313" key="9">
    <source>
        <dbReference type="Proteomes" id="UP000823935"/>
    </source>
</evidence>
<dbReference type="Pfam" id="PF01029">
    <property type="entry name" value="NusB"/>
    <property type="match status" value="1"/>
</dbReference>
<dbReference type="EMBL" id="DVIQ01000024">
    <property type="protein sequence ID" value="HIS30867.1"/>
    <property type="molecule type" value="Genomic_DNA"/>
</dbReference>
<gene>
    <name evidence="6 8" type="primary">nusB</name>
    <name evidence="8" type="ORF">IAB44_04850</name>
</gene>
<evidence type="ECO:0000313" key="8">
    <source>
        <dbReference type="EMBL" id="HIS30867.1"/>
    </source>
</evidence>
<comment type="function">
    <text evidence="6">Involved in transcription antitermination. Required for transcription of ribosomal RNA (rRNA) genes. Binds specifically to the boxA antiterminator sequence of the ribosomal RNA (rrn) operons.</text>
</comment>
<dbReference type="Proteomes" id="UP000823935">
    <property type="component" value="Unassembled WGS sequence"/>
</dbReference>
<comment type="similarity">
    <text evidence="1 6">Belongs to the NusB family.</text>
</comment>
<keyword evidence="2 6" id="KW-0889">Transcription antitermination</keyword>
<comment type="caution">
    <text evidence="8">The sequence shown here is derived from an EMBL/GenBank/DDBJ whole genome shotgun (WGS) entry which is preliminary data.</text>
</comment>